<keyword evidence="4" id="KW-0378">Hydrolase</keyword>
<keyword evidence="5" id="KW-1185">Reference proteome</keyword>
<evidence type="ECO:0000256" key="2">
    <source>
        <dbReference type="ARBA" id="ARBA00022729"/>
    </source>
</evidence>
<dbReference type="PANTHER" id="PTHR34216">
    <property type="match status" value="1"/>
</dbReference>
<comment type="caution">
    <text evidence="4">The sequence shown here is derived from an EMBL/GenBank/DDBJ whole genome shotgun (WGS) entry which is preliminary data.</text>
</comment>
<comment type="subcellular location">
    <subcellularLocation>
        <location evidence="1">Secreted</location>
    </subcellularLocation>
</comment>
<organism evidence="4 5">
    <name type="scientific">Roseiconus lacunae</name>
    <dbReference type="NCBI Taxonomy" id="2605694"/>
    <lineage>
        <taxon>Bacteria</taxon>
        <taxon>Pseudomonadati</taxon>
        <taxon>Planctomycetota</taxon>
        <taxon>Planctomycetia</taxon>
        <taxon>Pirellulales</taxon>
        <taxon>Pirellulaceae</taxon>
        <taxon>Roseiconus</taxon>
    </lineage>
</organism>
<gene>
    <name evidence="4" type="ORF">QTN89_01435</name>
</gene>
<evidence type="ECO:0000313" key="4">
    <source>
        <dbReference type="EMBL" id="MDM4014072.1"/>
    </source>
</evidence>
<reference evidence="4 5" key="1">
    <citation type="submission" date="2023-06" db="EMBL/GenBank/DDBJ databases">
        <title>Roseiconus lacunae JC819 isolated from Gulf of Mannar region, Tamil Nadu.</title>
        <authorList>
            <person name="Pk S."/>
            <person name="Ch S."/>
            <person name="Ch V.R."/>
        </authorList>
    </citation>
    <scope>NUCLEOTIDE SEQUENCE [LARGE SCALE GENOMIC DNA]</scope>
    <source>
        <strain evidence="4 5">JC819</strain>
    </source>
</reference>
<dbReference type="Proteomes" id="UP001239462">
    <property type="component" value="Unassembled WGS sequence"/>
</dbReference>
<evidence type="ECO:0000259" key="3">
    <source>
        <dbReference type="PROSITE" id="PS51677"/>
    </source>
</evidence>
<dbReference type="Gene3D" id="3.20.20.370">
    <property type="entry name" value="Glycoside hydrolase/deacetylase"/>
    <property type="match status" value="1"/>
</dbReference>
<evidence type="ECO:0000313" key="5">
    <source>
        <dbReference type="Proteomes" id="UP001239462"/>
    </source>
</evidence>
<dbReference type="RefSeq" id="WP_230780134.1">
    <property type="nucleotide sequence ID" value="NZ_JAJMQV010000188.1"/>
</dbReference>
<name>A0ABT7PC68_9BACT</name>
<dbReference type="EMBL" id="JASZZN010000001">
    <property type="protein sequence ID" value="MDM4014072.1"/>
    <property type="molecule type" value="Genomic_DNA"/>
</dbReference>
<protein>
    <submittedName>
        <fullName evidence="4">Polysaccharide deacetylase family protein</fullName>
        <ecNumber evidence="4">3.-.-.-</ecNumber>
    </submittedName>
</protein>
<accession>A0ABT7PC68</accession>
<keyword evidence="2" id="KW-0732">Signal</keyword>
<dbReference type="Pfam" id="PF01522">
    <property type="entry name" value="Polysacc_deac_1"/>
    <property type="match status" value="1"/>
</dbReference>
<dbReference type="PANTHER" id="PTHR34216:SF3">
    <property type="entry name" value="POLY-BETA-1,6-N-ACETYL-D-GLUCOSAMINE N-DEACETYLASE"/>
    <property type="match status" value="1"/>
</dbReference>
<dbReference type="InterPro" id="IPR011330">
    <property type="entry name" value="Glyco_hydro/deAcase_b/a-brl"/>
</dbReference>
<dbReference type="InterPro" id="IPR051398">
    <property type="entry name" value="Polysacch_Deacetylase"/>
</dbReference>
<dbReference type="PROSITE" id="PS51677">
    <property type="entry name" value="NODB"/>
    <property type="match status" value="1"/>
</dbReference>
<feature type="domain" description="NodB homology" evidence="3">
    <location>
        <begin position="89"/>
        <end position="277"/>
    </location>
</feature>
<dbReference type="EC" id="3.-.-.-" evidence="4"/>
<sequence>MLDTRQIGLHAYYLGTSWWRKQSREKLRQTGQLPVCSLFYHRVADAHPNPWSISCADFERQIRWLQQEFELISLPDLQRRVSSGNNDRMAVAITFDDGYAENMEFAIPLLLDLGIPVTYFVTFGFMDGERAFPHDLKRGIPLPTNTIDDCRWMAEQGVEIGAHTRSHCDVGGIADRATLIDEVVTATEELSEAISRPIRYFAFPYGKPENMSQAAVDLTRQMGLKGVCSAYGAYNFPGEDPYHIQRIHADPEFIRFKNWLTIDPRKTSIGRGFKFLD</sequence>
<proteinExistence type="predicted"/>
<dbReference type="CDD" id="cd10918">
    <property type="entry name" value="CE4_NodB_like_5s_6s"/>
    <property type="match status" value="1"/>
</dbReference>
<dbReference type="InterPro" id="IPR002509">
    <property type="entry name" value="NODB_dom"/>
</dbReference>
<evidence type="ECO:0000256" key="1">
    <source>
        <dbReference type="ARBA" id="ARBA00004613"/>
    </source>
</evidence>
<dbReference type="GO" id="GO:0016787">
    <property type="term" value="F:hydrolase activity"/>
    <property type="evidence" value="ECO:0007669"/>
    <property type="project" value="UniProtKB-KW"/>
</dbReference>
<dbReference type="SUPFAM" id="SSF88713">
    <property type="entry name" value="Glycoside hydrolase/deacetylase"/>
    <property type="match status" value="1"/>
</dbReference>